<dbReference type="Pfam" id="PF00588">
    <property type="entry name" value="SpoU_methylase"/>
    <property type="match status" value="1"/>
</dbReference>
<dbReference type="InterPro" id="IPR045330">
    <property type="entry name" value="TRM3/TARBP1"/>
</dbReference>
<dbReference type="CDD" id="cd18091">
    <property type="entry name" value="SpoU-like_TRM3-like"/>
    <property type="match status" value="1"/>
</dbReference>
<keyword evidence="2" id="KW-0808">Transferase</keyword>
<proteinExistence type="predicted"/>
<dbReference type="InterPro" id="IPR029028">
    <property type="entry name" value="Alpha/beta_knot_MTases"/>
</dbReference>
<dbReference type="Proteomes" id="UP000626109">
    <property type="component" value="Unassembled WGS sequence"/>
</dbReference>
<name>A0A813KIM2_POLGL</name>
<dbReference type="AlphaFoldDB" id="A0A813KIM2"/>
<keyword evidence="1" id="KW-0489">Methyltransferase</keyword>
<evidence type="ECO:0000259" key="4">
    <source>
        <dbReference type="Pfam" id="PF00588"/>
    </source>
</evidence>
<dbReference type="InterPro" id="IPR029026">
    <property type="entry name" value="tRNA_m1G_MTases_N"/>
</dbReference>
<reference evidence="5" key="1">
    <citation type="submission" date="2021-02" db="EMBL/GenBank/DDBJ databases">
        <authorList>
            <person name="Dougan E. K."/>
            <person name="Rhodes N."/>
            <person name="Thang M."/>
            <person name="Chan C."/>
        </authorList>
    </citation>
    <scope>NUCLEOTIDE SEQUENCE</scope>
</reference>
<sequence length="1061" mass="113247">MAAAKLTLGAVRLIWASSAGLGAEPTNGAFSKFVWPALEPTLQDMHRRSYLSRSAAVATLFGCAYAAALLPDGQAQVDLHPNERLEMLSYVEAKAAAALGCGRPQEVLQEAAWVWLYALVLEQFWRPGLPHGEELAASTAKVLVHGAACTAGGEVDTSSAAAAALAPVAAAALLGVLAPKMGAVARRCELFLVLWRAQAPGKPSGVNDSRFSIGSQEELGDWPRSRLEEYEDLHRQEREGFGRVLEWRDASATFLLAKWRALALIARQGGSSLLQELPEACRSGAPGSTLSELAADLLAELDSLQPPQVAFWCVVARHIAFPVFFVESQDGAGASQEEQRQGLHSVCRALQGSIVQGVGEGSVFLPRGCMLELGSALCDPVLRAAELRLFASQETAGPLTSAVHELLSLGEVALNISRSVAVPLLATLLAEGATRDPVGAASSAEIFTSLLLHSDMTVRDGALCHSIGPCVGVVDVAGPGGKPALAAAVGPKAPELCQKFAGTGGLPRVLALTALDGLAQQQSRQGVPPVISATLLQLLAALRRTLEAILKGSGKPGQVSKPLTPMPLSPQHRLQLRGWQAVLVLGCHADRPTAEMLLPELFWHLNTPHLPDVRDYQELLGCALCGRFPDLVVEQLLVPALKRYEAQPQVGASLLVISSYLFKEWAAAALSPEKQALPAYAAALCRVSVPYLGHNSAYVRGIAAWGFFELVDAAKVTGVFEALEGFGELISELHCFLTKNVECQKMRRRLKLVFLGLELGSKTALESLTELSEVLPQVDEVKTGEAAEIPMPLHIFADGDFKPSSTFLTLLKDEVVLGVEDLYKHEDNTQYSSRDSEAPEVLPSGQGAAGGAAGLQRKFVPPAPPVLPEECGGTSRGASVSALARKRAPLIVIASLVDKTPNLAGLCRTSEVFNCEALWLPNLKVATDQSFKTISVTAEKWLPLRGVSRAALTAELLEFRRKGYALVGVEQTHTSVPLDKWVFAEKTVMLLGAEKEGIHAELLPLMDGCVEIPQQGQLRSLNVHVSGSVVIWEYVRQARLRASAGEPSQEAIEVVQGAYLR</sequence>
<dbReference type="GO" id="GO:0030488">
    <property type="term" value="P:tRNA methylation"/>
    <property type="evidence" value="ECO:0007669"/>
    <property type="project" value="InterPro"/>
</dbReference>
<feature type="domain" description="tRNA/rRNA methyltransferase SpoU type" evidence="4">
    <location>
        <begin position="890"/>
        <end position="1031"/>
    </location>
</feature>
<accession>A0A813KIM2</accession>
<dbReference type="PANTHER" id="PTHR12029:SF11">
    <property type="entry name" value="METHYLTRANSFERASE TARBP1-RELATED"/>
    <property type="match status" value="1"/>
</dbReference>
<dbReference type="InterPro" id="IPR044748">
    <property type="entry name" value="Trm3/TARBP1_C"/>
</dbReference>
<gene>
    <name evidence="5" type="ORF">PGLA2088_LOCUS31430</name>
</gene>
<feature type="region of interest" description="Disordered" evidence="3">
    <location>
        <begin position="828"/>
        <end position="853"/>
    </location>
</feature>
<dbReference type="GO" id="GO:0016423">
    <property type="term" value="F:tRNA (guanine) methyltransferase activity"/>
    <property type="evidence" value="ECO:0007669"/>
    <property type="project" value="InterPro"/>
</dbReference>
<evidence type="ECO:0000256" key="1">
    <source>
        <dbReference type="ARBA" id="ARBA00022603"/>
    </source>
</evidence>
<dbReference type="SUPFAM" id="SSF75217">
    <property type="entry name" value="alpha/beta knot"/>
    <property type="match status" value="1"/>
</dbReference>
<comment type="caution">
    <text evidence="5">The sequence shown here is derived from an EMBL/GenBank/DDBJ whole genome shotgun (WGS) entry which is preliminary data.</text>
</comment>
<dbReference type="Gene3D" id="3.40.1280.10">
    <property type="match status" value="1"/>
</dbReference>
<evidence type="ECO:0000313" key="5">
    <source>
        <dbReference type="EMBL" id="CAE8700061.1"/>
    </source>
</evidence>
<dbReference type="InterPro" id="IPR001537">
    <property type="entry name" value="SpoU_MeTrfase"/>
</dbReference>
<dbReference type="EMBL" id="CAJNNW010029378">
    <property type="protein sequence ID" value="CAE8700061.1"/>
    <property type="molecule type" value="Genomic_DNA"/>
</dbReference>
<organism evidence="5 6">
    <name type="scientific">Polarella glacialis</name>
    <name type="common">Dinoflagellate</name>
    <dbReference type="NCBI Taxonomy" id="89957"/>
    <lineage>
        <taxon>Eukaryota</taxon>
        <taxon>Sar</taxon>
        <taxon>Alveolata</taxon>
        <taxon>Dinophyceae</taxon>
        <taxon>Suessiales</taxon>
        <taxon>Suessiaceae</taxon>
        <taxon>Polarella</taxon>
    </lineage>
</organism>
<dbReference type="GO" id="GO:0003723">
    <property type="term" value="F:RNA binding"/>
    <property type="evidence" value="ECO:0007669"/>
    <property type="project" value="InterPro"/>
</dbReference>
<dbReference type="PANTHER" id="PTHR12029">
    <property type="entry name" value="RNA METHYLTRANSFERASE"/>
    <property type="match status" value="1"/>
</dbReference>
<evidence type="ECO:0000313" key="6">
    <source>
        <dbReference type="Proteomes" id="UP000626109"/>
    </source>
</evidence>
<evidence type="ECO:0000256" key="2">
    <source>
        <dbReference type="ARBA" id="ARBA00022679"/>
    </source>
</evidence>
<evidence type="ECO:0000256" key="3">
    <source>
        <dbReference type="SAM" id="MobiDB-lite"/>
    </source>
</evidence>
<protein>
    <recommendedName>
        <fullName evidence="4">tRNA/rRNA methyltransferase SpoU type domain-containing protein</fullName>
    </recommendedName>
</protein>